<sequence>MHSIVTVASPVARPMFTTVDVLRAELGSLLTVDDTVLETKIQEASGDIELAVGFRVPQEDVVETFWRTGFAGHGWGPCHDDGEPLLLRRKNVTAITSVTLDGDVLDPSEYRLDPDMGALYRFDAASGCPRAWRFGKSIVVAHTAGYILPPDPDANLPPAIVSCTKKLVKSFCLNLSRDQMLRSESVPGVMEFGYWVGTVGDPAQLPSDIQAELALLRRPRLAVA</sequence>
<proteinExistence type="predicted"/>
<evidence type="ECO:0000313" key="1">
    <source>
        <dbReference type="EMBL" id="SDC06804.1"/>
    </source>
</evidence>
<reference evidence="1 2" key="1">
    <citation type="submission" date="2016-10" db="EMBL/GenBank/DDBJ databases">
        <authorList>
            <person name="de Groot N.N."/>
        </authorList>
    </citation>
    <scope>NUCLEOTIDE SEQUENCE [LARGE SCALE GENOMIC DNA]</scope>
    <source>
        <strain evidence="1 2">R5</strain>
    </source>
</reference>
<protein>
    <recommendedName>
        <fullName evidence="3">Phage gp6-like head-tail connector protein</fullName>
    </recommendedName>
</protein>
<evidence type="ECO:0000313" key="2">
    <source>
        <dbReference type="Proteomes" id="UP000199245"/>
    </source>
</evidence>
<dbReference type="RefSeq" id="WP_092077630.1">
    <property type="nucleotide sequence ID" value="NZ_FMZW01000001.1"/>
</dbReference>
<accession>A0A1G6IK12</accession>
<organism evidence="1 2">
    <name type="scientific">Bradyrhizobium brasilense</name>
    <dbReference type="NCBI Taxonomy" id="1419277"/>
    <lineage>
        <taxon>Bacteria</taxon>
        <taxon>Pseudomonadati</taxon>
        <taxon>Pseudomonadota</taxon>
        <taxon>Alphaproteobacteria</taxon>
        <taxon>Hyphomicrobiales</taxon>
        <taxon>Nitrobacteraceae</taxon>
        <taxon>Bradyrhizobium</taxon>
    </lineage>
</organism>
<dbReference type="AlphaFoldDB" id="A0A1G6IK12"/>
<dbReference type="Proteomes" id="UP000199245">
    <property type="component" value="Unassembled WGS sequence"/>
</dbReference>
<dbReference type="EMBL" id="FMZW01000001">
    <property type="protein sequence ID" value="SDC06804.1"/>
    <property type="molecule type" value="Genomic_DNA"/>
</dbReference>
<name>A0A1G6IK12_9BRAD</name>
<gene>
    <name evidence="1" type="ORF">SAMN05216337_1001173</name>
</gene>
<evidence type="ECO:0008006" key="3">
    <source>
        <dbReference type="Google" id="ProtNLM"/>
    </source>
</evidence>